<name>A0A4Y2MEX0_ARAVE</name>
<sequence length="102" mass="11569">MSACFTLNQSSGIKHPPARVDLMFGEEVPSQVSSSSSDHSSKLRDLTLNDRNLNSKAEHGEKRGFGGKRIFGEKREFGEERSEEFATRRELYWLHAYGTFVT</sequence>
<comment type="caution">
    <text evidence="2">The sequence shown here is derived from an EMBL/GenBank/DDBJ whole genome shotgun (WGS) entry which is preliminary data.</text>
</comment>
<organism evidence="2 3">
    <name type="scientific">Araneus ventricosus</name>
    <name type="common">Orbweaver spider</name>
    <name type="synonym">Epeira ventricosa</name>
    <dbReference type="NCBI Taxonomy" id="182803"/>
    <lineage>
        <taxon>Eukaryota</taxon>
        <taxon>Metazoa</taxon>
        <taxon>Ecdysozoa</taxon>
        <taxon>Arthropoda</taxon>
        <taxon>Chelicerata</taxon>
        <taxon>Arachnida</taxon>
        <taxon>Araneae</taxon>
        <taxon>Araneomorphae</taxon>
        <taxon>Entelegynae</taxon>
        <taxon>Araneoidea</taxon>
        <taxon>Araneidae</taxon>
        <taxon>Araneus</taxon>
    </lineage>
</organism>
<proteinExistence type="predicted"/>
<dbReference type="EMBL" id="BGPR01007192">
    <property type="protein sequence ID" value="GBN25012.1"/>
    <property type="molecule type" value="Genomic_DNA"/>
</dbReference>
<dbReference type="Proteomes" id="UP000499080">
    <property type="component" value="Unassembled WGS sequence"/>
</dbReference>
<keyword evidence="3" id="KW-1185">Reference proteome</keyword>
<feature type="compositionally biased region" description="Basic and acidic residues" evidence="1">
    <location>
        <begin position="39"/>
        <end position="48"/>
    </location>
</feature>
<evidence type="ECO:0000313" key="3">
    <source>
        <dbReference type="Proteomes" id="UP000499080"/>
    </source>
</evidence>
<gene>
    <name evidence="2" type="ORF">AVEN_21190_1</name>
</gene>
<feature type="compositionally biased region" description="Basic and acidic residues" evidence="1">
    <location>
        <begin position="56"/>
        <end position="69"/>
    </location>
</feature>
<protein>
    <submittedName>
        <fullName evidence="2">Uncharacterized protein</fullName>
    </submittedName>
</protein>
<feature type="region of interest" description="Disordered" evidence="1">
    <location>
        <begin position="24"/>
        <end position="69"/>
    </location>
</feature>
<reference evidence="2 3" key="1">
    <citation type="journal article" date="2019" name="Sci. Rep.">
        <title>Orb-weaving spider Araneus ventricosus genome elucidates the spidroin gene catalogue.</title>
        <authorList>
            <person name="Kono N."/>
            <person name="Nakamura H."/>
            <person name="Ohtoshi R."/>
            <person name="Moran D.A.P."/>
            <person name="Shinohara A."/>
            <person name="Yoshida Y."/>
            <person name="Fujiwara M."/>
            <person name="Mori M."/>
            <person name="Tomita M."/>
            <person name="Arakawa K."/>
        </authorList>
    </citation>
    <scope>NUCLEOTIDE SEQUENCE [LARGE SCALE GENOMIC DNA]</scope>
</reference>
<evidence type="ECO:0000256" key="1">
    <source>
        <dbReference type="SAM" id="MobiDB-lite"/>
    </source>
</evidence>
<evidence type="ECO:0000313" key="2">
    <source>
        <dbReference type="EMBL" id="GBN25012.1"/>
    </source>
</evidence>
<dbReference type="AlphaFoldDB" id="A0A4Y2MEX0"/>
<accession>A0A4Y2MEX0</accession>